<protein>
    <recommendedName>
        <fullName evidence="5">tRNA-splicing endonuclease subunit Sen34</fullName>
        <ecNumber evidence="5">4.6.1.16</ecNumber>
    </recommendedName>
</protein>
<evidence type="ECO:0000313" key="10">
    <source>
        <dbReference type="Proteomes" id="UP000663699"/>
    </source>
</evidence>
<dbReference type="Pfam" id="PF01974">
    <property type="entry name" value="tRNA_int_endo"/>
    <property type="match status" value="1"/>
</dbReference>
<comment type="function">
    <text evidence="4">Constitutes one of the two catalytic subunit of the tRNA-splicing endonuclease complex, a complex responsible for identification and cleavage of the splice sites in pre-tRNA. It cleaves pre-tRNA at the 5'- and 3'-splice sites to release the intron. The products are an intron and two tRNA half-molecules bearing 2',3'-cyclic phosphate and 5'-OH termini. There are no conserved sequences at the splice sites, but the intron is invariably located at the same site in the gene, placing the splice sites an invariant distance from the constant structural features of the tRNA body. It probably carries the active site for 3'-splice site cleavage.</text>
</comment>
<dbReference type="PANTHER" id="PTHR13070:SF0">
    <property type="entry name" value="TRNA-SPLICING ENDONUCLEASE SUBUNIT SEN34"/>
    <property type="match status" value="1"/>
</dbReference>
<reference evidence="9" key="1">
    <citation type="submission" date="2020-06" db="EMBL/GenBank/DDBJ databases">
        <title>Genomes of multiple members of Pneumocystis genus reveal paths to human pathogen Pneumocystis jirovecii.</title>
        <authorList>
            <person name="Cisse O.H."/>
            <person name="Ma L."/>
            <person name="Dekker J."/>
            <person name="Khil P."/>
            <person name="Jo J."/>
            <person name="Brenchley J."/>
            <person name="Blair R."/>
            <person name="Pahar B."/>
            <person name="Chabe M."/>
            <person name="Van Rompay K.A."/>
            <person name="Keesler R."/>
            <person name="Sukura A."/>
            <person name="Hirsch V."/>
            <person name="Kutty G."/>
            <person name="Liu Y."/>
            <person name="Peng L."/>
            <person name="Chen J."/>
            <person name="Song J."/>
            <person name="Weissenbacher-Lang C."/>
            <person name="Xu J."/>
            <person name="Upham N.S."/>
            <person name="Stajich J.E."/>
            <person name="Cuomo C.A."/>
            <person name="Cushion M.T."/>
            <person name="Kovacs J.A."/>
        </authorList>
    </citation>
    <scope>NUCLEOTIDE SEQUENCE</scope>
    <source>
        <strain evidence="9">2A</strain>
    </source>
</reference>
<dbReference type="InterPro" id="IPR059049">
    <property type="entry name" value="TSEN34_N"/>
</dbReference>
<dbReference type="EMBL" id="CP054532">
    <property type="protein sequence ID" value="QSL64251.1"/>
    <property type="molecule type" value="Genomic_DNA"/>
</dbReference>
<dbReference type="InterPro" id="IPR006676">
    <property type="entry name" value="tRNA_splic"/>
</dbReference>
<evidence type="ECO:0000256" key="4">
    <source>
        <dbReference type="ARBA" id="ARBA00059865"/>
    </source>
</evidence>
<evidence type="ECO:0000256" key="1">
    <source>
        <dbReference type="ARBA" id="ARBA00008078"/>
    </source>
</evidence>
<evidence type="ECO:0000256" key="3">
    <source>
        <dbReference type="ARBA" id="ARBA00023239"/>
    </source>
</evidence>
<feature type="active site" evidence="6">
    <location>
        <position position="211"/>
    </location>
</feature>
<dbReference type="GO" id="GO:0000214">
    <property type="term" value="C:tRNA-intron endonuclease complex"/>
    <property type="evidence" value="ECO:0007669"/>
    <property type="project" value="UniProtKB-UniRule"/>
</dbReference>
<dbReference type="InterPro" id="IPR036167">
    <property type="entry name" value="tRNA_intron_Endo_cat-like_sf"/>
</dbReference>
<dbReference type="CDD" id="cd22363">
    <property type="entry name" value="tRNA-intron_lyase_C"/>
    <property type="match status" value="1"/>
</dbReference>
<dbReference type="AlphaFoldDB" id="A0A899FR42"/>
<dbReference type="GO" id="GO:0000379">
    <property type="term" value="P:tRNA-type intron splice site recognition and cleavage"/>
    <property type="evidence" value="ECO:0007669"/>
    <property type="project" value="UniProtKB-UniRule"/>
</dbReference>
<evidence type="ECO:0000256" key="5">
    <source>
        <dbReference type="PIRNR" id="PIRNR017250"/>
    </source>
</evidence>
<evidence type="ECO:0000259" key="8">
    <source>
        <dbReference type="Pfam" id="PF26577"/>
    </source>
</evidence>
<accession>A0A899FR42</accession>
<feature type="domain" description="tRNA intron endonuclease catalytic" evidence="7">
    <location>
        <begin position="183"/>
        <end position="255"/>
    </location>
</feature>
<dbReference type="PANTHER" id="PTHR13070">
    <property type="entry name" value="TRNA-SPLICING ENDONUCLEASE SUBUNIT SEN34-RELATED"/>
    <property type="match status" value="1"/>
</dbReference>
<comment type="similarity">
    <text evidence="1 5">Belongs to the tRNA-intron endonuclease family.</text>
</comment>
<dbReference type="GO" id="GO:0003676">
    <property type="term" value="F:nucleic acid binding"/>
    <property type="evidence" value="ECO:0007669"/>
    <property type="project" value="InterPro"/>
</dbReference>
<dbReference type="NCBIfam" id="TIGR00324">
    <property type="entry name" value="endA"/>
    <property type="match status" value="1"/>
</dbReference>
<dbReference type="PIRSF" id="PIRSF017250">
    <property type="entry name" value="tRNA_splic_SEN34"/>
    <property type="match status" value="1"/>
</dbReference>
<name>A0A899FR42_9ASCO</name>
<proteinExistence type="inferred from homology"/>
<feature type="active site" evidence="6">
    <location>
        <position position="219"/>
    </location>
</feature>
<sequence length="275" mass="31725">MSNSIFEIKKDPIIIYFVASSYFIYDYKTVMQLRLQYHICGFFVGTLPQAPQQNIFLGLPLELIPEEVAWLVDQGHAYIVDDKLRHQLYIKNVTLEDVLYVKQKRIMDVKRQNMEYKQNLLKKSAINLLKDTSSSNLDSLISSLDNCDTEDDIPRNIIVPTKSKKSLYTMPMELSPKVKVDPSRYSVWKYLHDKGYYMTPGLKFGAHYLAYPGDPLKYHSHFLVNVMEWEQEFSIINIVGGGRLGTNVKKAWVIGANNPNTNNAHIFTIEWTGFG</sequence>
<dbReference type="Pfam" id="PF26577">
    <property type="entry name" value="TSEN34_N"/>
    <property type="match status" value="1"/>
</dbReference>
<dbReference type="InterPro" id="IPR006677">
    <property type="entry name" value="tRNA_intron_Endonuc_cat-like"/>
</dbReference>
<dbReference type="Gene3D" id="3.40.1350.10">
    <property type="match status" value="1"/>
</dbReference>
<evidence type="ECO:0000259" key="7">
    <source>
        <dbReference type="Pfam" id="PF01974"/>
    </source>
</evidence>
<dbReference type="FunFam" id="3.40.1350.10:FF:000008">
    <property type="entry name" value="tRNA-splicing endonuclease subunit Sen34"/>
    <property type="match status" value="1"/>
</dbReference>
<dbReference type="InterPro" id="IPR011856">
    <property type="entry name" value="tRNA_endonuc-like_dom_sf"/>
</dbReference>
<evidence type="ECO:0000313" key="9">
    <source>
        <dbReference type="EMBL" id="QSL64251.1"/>
    </source>
</evidence>
<feature type="active site" evidence="6">
    <location>
        <position position="250"/>
    </location>
</feature>
<keyword evidence="3 5" id="KW-0456">Lyase</keyword>
<keyword evidence="2 5" id="KW-0819">tRNA processing</keyword>
<dbReference type="EC" id="4.6.1.16" evidence="5"/>
<keyword evidence="10" id="KW-1185">Reference proteome</keyword>
<dbReference type="InterPro" id="IPR016690">
    <property type="entry name" value="TSEN34"/>
</dbReference>
<feature type="domain" description="TSEN34 N-terminal" evidence="8">
    <location>
        <begin position="13"/>
        <end position="82"/>
    </location>
</feature>
<gene>
    <name evidence="9" type="ORF">MERGE_000407</name>
</gene>
<organism evidence="9 10">
    <name type="scientific">Pneumocystis wakefieldiae</name>
    <dbReference type="NCBI Taxonomy" id="38082"/>
    <lineage>
        <taxon>Eukaryota</taxon>
        <taxon>Fungi</taxon>
        <taxon>Dikarya</taxon>
        <taxon>Ascomycota</taxon>
        <taxon>Taphrinomycotina</taxon>
        <taxon>Pneumocystomycetes</taxon>
        <taxon>Pneumocystaceae</taxon>
        <taxon>Pneumocystis</taxon>
    </lineage>
</organism>
<dbReference type="Proteomes" id="UP000663699">
    <property type="component" value="Chromosome 1"/>
</dbReference>
<evidence type="ECO:0000256" key="2">
    <source>
        <dbReference type="ARBA" id="ARBA00022694"/>
    </source>
</evidence>
<dbReference type="SUPFAM" id="SSF53032">
    <property type="entry name" value="tRNA-intron endonuclease catalytic domain-like"/>
    <property type="match status" value="1"/>
</dbReference>
<dbReference type="OrthoDB" id="48041at2759"/>
<dbReference type="GO" id="GO:0000213">
    <property type="term" value="F:tRNA-intron lyase activity"/>
    <property type="evidence" value="ECO:0007669"/>
    <property type="project" value="UniProtKB-UniRule"/>
</dbReference>
<evidence type="ECO:0000256" key="6">
    <source>
        <dbReference type="PIRSR" id="PIRSR017250-50"/>
    </source>
</evidence>